<organism evidence="1 2">
    <name type="scientific">Cannabis sativa</name>
    <name type="common">Hemp</name>
    <name type="synonym">Marijuana</name>
    <dbReference type="NCBI Taxonomy" id="3483"/>
    <lineage>
        <taxon>Eukaryota</taxon>
        <taxon>Viridiplantae</taxon>
        <taxon>Streptophyta</taxon>
        <taxon>Embryophyta</taxon>
        <taxon>Tracheophyta</taxon>
        <taxon>Spermatophyta</taxon>
        <taxon>Magnoliopsida</taxon>
        <taxon>eudicotyledons</taxon>
        <taxon>Gunneridae</taxon>
        <taxon>Pentapetalae</taxon>
        <taxon>rosids</taxon>
        <taxon>fabids</taxon>
        <taxon>Rosales</taxon>
        <taxon>Cannabaceae</taxon>
        <taxon>Cannabis</taxon>
    </lineage>
</organism>
<evidence type="ECO:0008006" key="3">
    <source>
        <dbReference type="Google" id="ProtNLM"/>
    </source>
</evidence>
<proteinExistence type="predicted"/>
<dbReference type="EMBL" id="UZAU01000709">
    <property type="status" value="NOT_ANNOTATED_CDS"/>
    <property type="molecule type" value="Genomic_DNA"/>
</dbReference>
<reference evidence="1" key="1">
    <citation type="submission" date="2018-11" db="EMBL/GenBank/DDBJ databases">
        <authorList>
            <person name="Grassa J C."/>
        </authorList>
    </citation>
    <scope>NUCLEOTIDE SEQUENCE [LARGE SCALE GENOMIC DNA]</scope>
</reference>
<evidence type="ECO:0000313" key="2">
    <source>
        <dbReference type="Proteomes" id="UP000596661"/>
    </source>
</evidence>
<evidence type="ECO:0000313" key="1">
    <source>
        <dbReference type="EnsemblPlants" id="cds.evm.model.08.1363"/>
    </source>
</evidence>
<accession>A0A803Q8F9</accession>
<keyword evidence="2" id="KW-1185">Reference proteome</keyword>
<dbReference type="EnsemblPlants" id="evm.model.08.1363">
    <property type="protein sequence ID" value="cds.evm.model.08.1363"/>
    <property type="gene ID" value="evm.TU.08.1363"/>
</dbReference>
<sequence>MFDIISSFFSSLFSTDGCDAKATSHILDCLGPPLEDLDYEFLAQPFTAQEVKKTVFSISGDKAPGLDALNAFFYQKNWATFGHELGFSDLGEDKFRKVLDSPLCPICKLAPESIKHAMLDCSRSRKAWRSSRQVPRSGPDCNSASARVQPSGSNVFKIFTDAATDSQRRKHSIGVVLLDGCNRVKAGFTTPFSGLVPLAVAEAKAVHQAIQWAQLLRLPVDVLMTDFRA</sequence>
<dbReference type="Proteomes" id="UP000596661">
    <property type="component" value="Chromosome 8"/>
</dbReference>
<protein>
    <recommendedName>
        <fullName evidence="3">RNase H type-1 domain-containing protein</fullName>
    </recommendedName>
</protein>
<reference evidence="1" key="2">
    <citation type="submission" date="2021-03" db="UniProtKB">
        <authorList>
            <consortium name="EnsemblPlants"/>
        </authorList>
    </citation>
    <scope>IDENTIFICATION</scope>
</reference>
<dbReference type="AlphaFoldDB" id="A0A803Q8F9"/>
<name>A0A803Q8F9_CANSA</name>
<dbReference type="Gramene" id="evm.model.08.1363">
    <property type="protein sequence ID" value="cds.evm.model.08.1363"/>
    <property type="gene ID" value="evm.TU.08.1363"/>
</dbReference>